<dbReference type="GO" id="GO:0043461">
    <property type="term" value="P:proton-transporting ATP synthase complex assembly"/>
    <property type="evidence" value="ECO:0007669"/>
    <property type="project" value="InterPro"/>
</dbReference>
<dbReference type="InterPro" id="IPR042272">
    <property type="entry name" value="ATP12_ATP_synth-F1-assembly_N"/>
</dbReference>
<dbReference type="Gene3D" id="1.10.3580.10">
    <property type="entry name" value="ATP12 ATPase"/>
    <property type="match status" value="1"/>
</dbReference>
<dbReference type="Gene3D" id="3.30.2180.10">
    <property type="entry name" value="ATP12-like"/>
    <property type="match status" value="1"/>
</dbReference>
<dbReference type="OrthoDB" id="9797825at2"/>
<evidence type="ECO:0000313" key="4">
    <source>
        <dbReference type="EMBL" id="AXC49394.1"/>
    </source>
</evidence>
<gene>
    <name evidence="4" type="ORF">DRW48_06525</name>
</gene>
<dbReference type="Pfam" id="PF07542">
    <property type="entry name" value="ATP12"/>
    <property type="match status" value="1"/>
</dbReference>
<dbReference type="Proteomes" id="UP000252023">
    <property type="component" value="Chromosome"/>
</dbReference>
<keyword evidence="3" id="KW-0143">Chaperone</keyword>
<evidence type="ECO:0000256" key="2">
    <source>
        <dbReference type="ARBA" id="ARBA00022946"/>
    </source>
</evidence>
<evidence type="ECO:0000256" key="1">
    <source>
        <dbReference type="ARBA" id="ARBA00008231"/>
    </source>
</evidence>
<dbReference type="RefSeq" id="WP_114075711.1">
    <property type="nucleotide sequence ID" value="NZ_CP030918.1"/>
</dbReference>
<dbReference type="InterPro" id="IPR023335">
    <property type="entry name" value="ATP12_ortho_dom_sf"/>
</dbReference>
<evidence type="ECO:0000256" key="3">
    <source>
        <dbReference type="ARBA" id="ARBA00023186"/>
    </source>
</evidence>
<dbReference type="PANTHER" id="PTHR21013:SF10">
    <property type="entry name" value="ATP SYNTHASE MITOCHONDRIAL F1 COMPLEX ASSEMBLY FACTOR 2"/>
    <property type="match status" value="1"/>
</dbReference>
<dbReference type="KEGG" id="pars:DRW48_06525"/>
<organism evidence="4 5">
    <name type="scientific">Paracoccus suum</name>
    <dbReference type="NCBI Taxonomy" id="2259340"/>
    <lineage>
        <taxon>Bacteria</taxon>
        <taxon>Pseudomonadati</taxon>
        <taxon>Pseudomonadota</taxon>
        <taxon>Alphaproteobacteria</taxon>
        <taxon>Rhodobacterales</taxon>
        <taxon>Paracoccaceae</taxon>
        <taxon>Paracoccus</taxon>
    </lineage>
</organism>
<dbReference type="SUPFAM" id="SSF160909">
    <property type="entry name" value="ATP12-like"/>
    <property type="match status" value="1"/>
</dbReference>
<protein>
    <submittedName>
        <fullName evidence="4">ATPase</fullName>
    </submittedName>
</protein>
<dbReference type="AlphaFoldDB" id="A0A344PJ39"/>
<keyword evidence="2" id="KW-0809">Transit peptide</keyword>
<evidence type="ECO:0000313" key="5">
    <source>
        <dbReference type="Proteomes" id="UP000252023"/>
    </source>
</evidence>
<sequence length="245" mass="26112">MSEWKARRFWKVADVRPAGDGWEVTLDGKPLRTPGKAALVLPTEALARAIADEWDAQGDLIAPLTMPLTRAANSAIERVTPQQAEVAAMLSDYASTDLLSYRAEGAGEGGLAARQSAGWDPLIDWAKARHDAPLAVTGGVIPVAQDPAALARLADAVAALDVFGLTALHDLVTLPGSLILGLAVIDGRIDATMAHALARLDEEFQAEQWGRDEEADAAAEARLEAMQNAERLWHLSRRTDVGARG</sequence>
<name>A0A344PJ39_9RHOB</name>
<dbReference type="InterPro" id="IPR011419">
    <property type="entry name" value="ATP12_ATP_synth-F1-assembly"/>
</dbReference>
<comment type="similarity">
    <text evidence="1">Belongs to the ATP12 family.</text>
</comment>
<proteinExistence type="inferred from homology"/>
<keyword evidence="5" id="KW-1185">Reference proteome</keyword>
<dbReference type="PANTHER" id="PTHR21013">
    <property type="entry name" value="ATP SYNTHASE MITOCHONDRIAL F1 COMPLEX ASSEMBLY FACTOR 2/ATP12 PROTEIN, MITOCHONDRIAL PRECURSOR"/>
    <property type="match status" value="1"/>
</dbReference>
<dbReference type="EMBL" id="CP030918">
    <property type="protein sequence ID" value="AXC49394.1"/>
    <property type="molecule type" value="Genomic_DNA"/>
</dbReference>
<accession>A0A344PJ39</accession>
<reference evidence="5" key="1">
    <citation type="submission" date="2018-07" db="EMBL/GenBank/DDBJ databases">
        <title>Genome sequencing of Paracoccus sp. SC2-6.</title>
        <authorList>
            <person name="Heo J."/>
            <person name="Kim S.-J."/>
            <person name="Kwon S.-W."/>
        </authorList>
    </citation>
    <scope>NUCLEOTIDE SEQUENCE [LARGE SCALE GENOMIC DNA]</scope>
    <source>
        <strain evidence="5">SC2-6</strain>
    </source>
</reference>